<evidence type="ECO:0000256" key="3">
    <source>
        <dbReference type="ARBA" id="ARBA00022679"/>
    </source>
</evidence>
<feature type="repeat" description="PPR" evidence="5">
    <location>
        <begin position="22"/>
        <end position="56"/>
    </location>
</feature>
<dbReference type="SUPFAM" id="SSF81799">
    <property type="entry name" value="Putative methyltransferase TM0872, insert domain"/>
    <property type="match status" value="1"/>
</dbReference>
<keyword evidence="3" id="KW-0808">Transferase</keyword>
<comment type="caution">
    <text evidence="7">The sequence shown here is derived from an EMBL/GenBank/DDBJ whole genome shotgun (WGS) entry which is preliminary data.</text>
</comment>
<evidence type="ECO:0000256" key="1">
    <source>
        <dbReference type="ARBA" id="ARBA00010396"/>
    </source>
</evidence>
<evidence type="ECO:0000313" key="7">
    <source>
        <dbReference type="EMBL" id="CAK9099825.1"/>
    </source>
</evidence>
<evidence type="ECO:0000259" key="6">
    <source>
        <dbReference type="Pfam" id="PF23634"/>
    </source>
</evidence>
<dbReference type="PANTHER" id="PTHR11265">
    <property type="entry name" value="S-ADENOSYL-METHYLTRANSFERASE MRAW"/>
    <property type="match status" value="1"/>
</dbReference>
<keyword evidence="8" id="KW-1185">Reference proteome</keyword>
<dbReference type="NCBIfam" id="TIGR00756">
    <property type="entry name" value="PPR"/>
    <property type="match status" value="1"/>
</dbReference>
<keyword evidence="4" id="KW-0949">S-adenosyl-L-methionine</keyword>
<feature type="non-terminal residue" evidence="7">
    <location>
        <position position="1"/>
    </location>
</feature>
<dbReference type="InterPro" id="IPR002903">
    <property type="entry name" value="RsmH"/>
</dbReference>
<dbReference type="HAMAP" id="MF_01007">
    <property type="entry name" value="16SrRNA_methyltr_H"/>
    <property type="match status" value="1"/>
</dbReference>
<accession>A0ABP0RGV3</accession>
<protein>
    <recommendedName>
        <fullName evidence="6">CERLI1-like PH domain-containing protein</fullName>
    </recommendedName>
</protein>
<evidence type="ECO:0000256" key="2">
    <source>
        <dbReference type="ARBA" id="ARBA00022603"/>
    </source>
</evidence>
<evidence type="ECO:0000256" key="4">
    <source>
        <dbReference type="ARBA" id="ARBA00022691"/>
    </source>
</evidence>
<proteinExistence type="inferred from homology"/>
<evidence type="ECO:0000313" key="8">
    <source>
        <dbReference type="Proteomes" id="UP001642484"/>
    </source>
</evidence>
<gene>
    <name evidence="7" type="ORF">CCMP2556_LOCUS47214</name>
</gene>
<dbReference type="InterPro" id="IPR029063">
    <property type="entry name" value="SAM-dependent_MTases_sf"/>
</dbReference>
<evidence type="ECO:0000256" key="5">
    <source>
        <dbReference type="PROSITE-ProRule" id="PRU00708"/>
    </source>
</evidence>
<dbReference type="Gene3D" id="3.40.50.150">
    <property type="entry name" value="Vaccinia Virus protein VP39"/>
    <property type="match status" value="1"/>
</dbReference>
<keyword evidence="2" id="KW-0489">Methyltransferase</keyword>
<dbReference type="InterPro" id="IPR056293">
    <property type="entry name" value="PH_CERLI1"/>
</dbReference>
<dbReference type="Proteomes" id="UP001642484">
    <property type="component" value="Unassembled WGS sequence"/>
</dbReference>
<reference evidence="7 8" key="1">
    <citation type="submission" date="2024-02" db="EMBL/GenBank/DDBJ databases">
        <authorList>
            <person name="Chen Y."/>
            <person name="Shah S."/>
            <person name="Dougan E. K."/>
            <person name="Thang M."/>
            <person name="Chan C."/>
        </authorList>
    </citation>
    <scope>NUCLEOTIDE SEQUENCE [LARGE SCALE GENOMIC DNA]</scope>
</reference>
<feature type="domain" description="CERLI1-like PH" evidence="6">
    <location>
        <begin position="855"/>
        <end position="939"/>
    </location>
</feature>
<dbReference type="PROSITE" id="PS51375">
    <property type="entry name" value="PPR"/>
    <property type="match status" value="2"/>
</dbReference>
<dbReference type="Pfam" id="PF13812">
    <property type="entry name" value="PPR_3"/>
    <property type="match status" value="2"/>
</dbReference>
<dbReference type="Pfam" id="PF01795">
    <property type="entry name" value="Methyltransf_5"/>
    <property type="match status" value="1"/>
</dbReference>
<sequence length="947" mass="105937">ARQWEVALSCFDEMSAACLQADVITLNSLVSCCSRAEAWQEALSIFDSFENWQVQRDRISFNSAMYACERVSCWPLAVHMFEEMRQAGIQPDVISFNTVLGALEASGHWPLSLSLLQERSKCWPADPVAVGVVVACCEASRAVSAAVRLARAHAVQVPTPNAIALPECRGEVQADDASDGSFEHTSVLLEEVTEAFVAAQLPRGAVVVDCTLGGAGHSQALLEALPHVRLFGIDRDSLALQAAARRLAPLAHDDRLKLVQGNFADFPRLLQESGERPLCHGLLADLGVSSPQLDRFDRGFSFRGDGPLDMRMDTEDTKARTAAWYIRNLQPKQLANYIRDFGEEAPEFAELVAEELCAAKPARTREAVKIIEECARQACLPAGRVHVATRTFQALRILVNGELQALESLLLAAEKNLAPGGLLAIITFHSLEDDMVRRKVRGSALARGSREDSLWIPAGSREGLRPSDAELHNNARSRSARLRLAVRAGRIANERRPFDVERHPTPAMRLTSKDLGRFQGQRDALRALLKELDRLRFRQWDGANFFFIVSLSAQEWDSFQILEDGSWERAFYPSCRDGSPFLQHHFMGPNGKGHGHNWTIGRHENDAGKAKSLYKVELCPDSVGRPGSVTWRKLRDSEMDAIRAQVQPQLPDERLRMLQAVLAQHRYTGGKSKSNVCVRVTAGMQSAATSENPKAVFHESLSILVEQGTDVVLVELWDVRERRAMASLKFDPMKDLLHSEDLGREKVYPMKQKTKGLLNPRVRLSLHLDTDEGMEKGLLQDVDMSRETDMMLRTQLQKAQASERARGGSDSEDAPAKELSKVELFAKGCAGPLDQFGSWGRRDPKWICVRGPPDQKRHTLCIYKDESQCRKGDNPEVEVELLKVLSVQPDPARKEVFIINYLEKNKVKQRLTFSRIDRSRDIWVEMLTLLITMIREEKESKPSPSKR</sequence>
<name>A0ABP0RGV3_9DINO</name>
<dbReference type="NCBIfam" id="TIGR00006">
    <property type="entry name" value="16S rRNA (cytosine(1402)-N(4))-methyltransferase RsmH"/>
    <property type="match status" value="1"/>
</dbReference>
<dbReference type="InterPro" id="IPR011990">
    <property type="entry name" value="TPR-like_helical_dom_sf"/>
</dbReference>
<dbReference type="SUPFAM" id="SSF53335">
    <property type="entry name" value="S-adenosyl-L-methionine-dependent methyltransferases"/>
    <property type="match status" value="1"/>
</dbReference>
<dbReference type="Pfam" id="PF23634">
    <property type="entry name" value="PH_CERLI1"/>
    <property type="match status" value="1"/>
</dbReference>
<dbReference type="EMBL" id="CAXAMN010026006">
    <property type="protein sequence ID" value="CAK9099825.1"/>
    <property type="molecule type" value="Genomic_DNA"/>
</dbReference>
<dbReference type="InterPro" id="IPR023397">
    <property type="entry name" value="SAM-dep_MeTrfase_MraW_recog"/>
</dbReference>
<comment type="similarity">
    <text evidence="1">Belongs to the methyltransferase superfamily. RsmH family.</text>
</comment>
<dbReference type="InterPro" id="IPR002885">
    <property type="entry name" value="PPR_rpt"/>
</dbReference>
<dbReference type="Gene3D" id="1.10.150.170">
    <property type="entry name" value="Putative methyltransferase TM0872, insert domain"/>
    <property type="match status" value="1"/>
</dbReference>
<dbReference type="PANTHER" id="PTHR11265:SF0">
    <property type="entry name" value="12S RRNA N4-METHYLCYTIDINE METHYLTRANSFERASE"/>
    <property type="match status" value="1"/>
</dbReference>
<dbReference type="Gene3D" id="1.25.40.10">
    <property type="entry name" value="Tetratricopeptide repeat domain"/>
    <property type="match status" value="1"/>
</dbReference>
<feature type="repeat" description="PPR" evidence="5">
    <location>
        <begin position="57"/>
        <end position="91"/>
    </location>
</feature>
<organism evidence="7 8">
    <name type="scientific">Durusdinium trenchii</name>
    <dbReference type="NCBI Taxonomy" id="1381693"/>
    <lineage>
        <taxon>Eukaryota</taxon>
        <taxon>Sar</taxon>
        <taxon>Alveolata</taxon>
        <taxon>Dinophyceae</taxon>
        <taxon>Suessiales</taxon>
        <taxon>Symbiodiniaceae</taxon>
        <taxon>Durusdinium</taxon>
    </lineage>
</organism>